<dbReference type="EMBL" id="CTRP01000008">
    <property type="protein sequence ID" value="CQR72050.1"/>
    <property type="molecule type" value="Genomic_DNA"/>
</dbReference>
<keyword evidence="2" id="KW-1185">Reference proteome</keyword>
<reference evidence="2" key="1">
    <citation type="submission" date="2015-03" db="EMBL/GenBank/DDBJ databases">
        <authorList>
            <person name="Nijsse Bart"/>
        </authorList>
    </citation>
    <scope>NUCLEOTIDE SEQUENCE [LARGE SCALE GENOMIC DNA]</scope>
</reference>
<protein>
    <submittedName>
        <fullName evidence="1">Uncharacterized protein</fullName>
    </submittedName>
</protein>
<name>A0A0U1KXB4_9FIRM</name>
<dbReference type="AlphaFoldDB" id="A0A0U1KXB4"/>
<dbReference type="RefSeq" id="WP_021167681.1">
    <property type="nucleotide sequence ID" value="NZ_CTRP01000008.1"/>
</dbReference>
<accession>A0A0U1KXB4</accession>
<gene>
    <name evidence="1" type="ORF">SpAn4DRAFT_4739</name>
</gene>
<organism evidence="1 2">
    <name type="scientific">Sporomusa ovata</name>
    <dbReference type="NCBI Taxonomy" id="2378"/>
    <lineage>
        <taxon>Bacteria</taxon>
        <taxon>Bacillati</taxon>
        <taxon>Bacillota</taxon>
        <taxon>Negativicutes</taxon>
        <taxon>Selenomonadales</taxon>
        <taxon>Sporomusaceae</taxon>
        <taxon>Sporomusa</taxon>
    </lineage>
</organism>
<evidence type="ECO:0000313" key="2">
    <source>
        <dbReference type="Proteomes" id="UP000049855"/>
    </source>
</evidence>
<sequence length="89" mass="9774">MTEETELLEKIEADEVIVEVIDKNTGKLFRRNLPLGYLETGNGIILSGETFDGKPAEINFLSDAALAKITDLFGKGPDQSQCDNEEEQG</sequence>
<dbReference type="Proteomes" id="UP000049855">
    <property type="component" value="Unassembled WGS sequence"/>
</dbReference>
<evidence type="ECO:0000313" key="1">
    <source>
        <dbReference type="EMBL" id="CQR72050.1"/>
    </source>
</evidence>
<proteinExistence type="predicted"/>